<dbReference type="EMBL" id="GFDF01000048">
    <property type="protein sequence ID" value="JAV14036.1"/>
    <property type="molecule type" value="Transcribed_RNA"/>
</dbReference>
<evidence type="ECO:0000256" key="9">
    <source>
        <dbReference type="SAM" id="SignalP"/>
    </source>
</evidence>
<name>A0A1L8E5T4_9DIPT</name>
<accession>A0A1L8E5T4</accession>
<feature type="chain" id="PRO_5012815184" evidence="9">
    <location>
        <begin position="24"/>
        <end position="234"/>
    </location>
</feature>
<dbReference type="AlphaFoldDB" id="A0A1L8E5T4"/>
<evidence type="ECO:0000256" key="1">
    <source>
        <dbReference type="ARBA" id="ARBA00004167"/>
    </source>
</evidence>
<evidence type="ECO:0000313" key="11">
    <source>
        <dbReference type="EMBL" id="JAV14036.1"/>
    </source>
</evidence>
<dbReference type="GO" id="GO:0030246">
    <property type="term" value="F:carbohydrate binding"/>
    <property type="evidence" value="ECO:0007669"/>
    <property type="project" value="InterPro"/>
</dbReference>
<evidence type="ECO:0000256" key="5">
    <source>
        <dbReference type="ARBA" id="ARBA00022989"/>
    </source>
</evidence>
<organism evidence="11">
    <name type="scientific">Nyssomyia neivai</name>
    <dbReference type="NCBI Taxonomy" id="330878"/>
    <lineage>
        <taxon>Eukaryota</taxon>
        <taxon>Metazoa</taxon>
        <taxon>Ecdysozoa</taxon>
        <taxon>Arthropoda</taxon>
        <taxon>Hexapoda</taxon>
        <taxon>Insecta</taxon>
        <taxon>Pterygota</taxon>
        <taxon>Neoptera</taxon>
        <taxon>Endopterygota</taxon>
        <taxon>Diptera</taxon>
        <taxon>Nematocera</taxon>
        <taxon>Psychodoidea</taxon>
        <taxon>Psychodidae</taxon>
        <taxon>Nyssomyia</taxon>
    </lineage>
</organism>
<dbReference type="InterPro" id="IPR013784">
    <property type="entry name" value="Carb-bd-like_fold"/>
</dbReference>
<dbReference type="GO" id="GO:0072546">
    <property type="term" value="C:EMC complex"/>
    <property type="evidence" value="ECO:0007669"/>
    <property type="project" value="TreeGrafter"/>
</dbReference>
<dbReference type="PANTHER" id="PTHR13605:SF4">
    <property type="entry name" value="ER MEMBRANE PROTEIN COMPLEX SUBUNIT 7"/>
    <property type="match status" value="1"/>
</dbReference>
<feature type="region of interest" description="Disordered" evidence="7">
    <location>
        <begin position="211"/>
        <end position="234"/>
    </location>
</feature>
<evidence type="ECO:0000256" key="2">
    <source>
        <dbReference type="ARBA" id="ARBA00008880"/>
    </source>
</evidence>
<sequence length="234" mass="26968">MKIELGFLVIFHTLLSYCNLSHAADVALEELEDQGRYFIEGRVYPPELFPGVDNPWQRDTLIQINGGEIQGFLREDGSFIISGIPSGSYVLEVVNPDYIYEPVRVEINPKGKFRARKVNFVQPAQIIQVPYPLKLKALTRFKYFQMREQWKITDFLFNPMVLMMVLPLLLMLVLPKMMSDPEAKKEMENLNNLSKMTNEMPEISEVITSFFTGGQPKQDKQKASAKSQSKKRKE</sequence>
<keyword evidence="4 9" id="KW-0732">Signal</keyword>
<dbReference type="SUPFAM" id="SSF49452">
    <property type="entry name" value="Starch-binding domain-like"/>
    <property type="match status" value="1"/>
</dbReference>
<feature type="signal peptide" evidence="9">
    <location>
        <begin position="1"/>
        <end position="23"/>
    </location>
</feature>
<evidence type="ECO:0000256" key="7">
    <source>
        <dbReference type="SAM" id="MobiDB-lite"/>
    </source>
</evidence>
<feature type="domain" description="ER membrane protein complex subunit 7 beta-sandwich" evidence="10">
    <location>
        <begin position="54"/>
        <end position="163"/>
    </location>
</feature>
<evidence type="ECO:0000256" key="6">
    <source>
        <dbReference type="ARBA" id="ARBA00023136"/>
    </source>
</evidence>
<dbReference type="PANTHER" id="PTHR13605">
    <property type="entry name" value="ER MEMBRANE PROTEIN COMPLEX SUBUNIT 7"/>
    <property type="match status" value="1"/>
</dbReference>
<dbReference type="InterPro" id="IPR039163">
    <property type="entry name" value="EMC7"/>
</dbReference>
<evidence type="ECO:0000256" key="8">
    <source>
        <dbReference type="SAM" id="Phobius"/>
    </source>
</evidence>
<proteinExistence type="inferred from homology"/>
<protein>
    <submittedName>
        <fullName evidence="11">Putative actin binding protein</fullName>
    </submittedName>
</protein>
<evidence type="ECO:0000259" key="10">
    <source>
        <dbReference type="Pfam" id="PF09430"/>
    </source>
</evidence>
<feature type="transmembrane region" description="Helical" evidence="8">
    <location>
        <begin position="155"/>
        <end position="174"/>
    </location>
</feature>
<comment type="similarity">
    <text evidence="2">Belongs to the EMC7 family.</text>
</comment>
<keyword evidence="6 8" id="KW-0472">Membrane</keyword>
<evidence type="ECO:0000256" key="4">
    <source>
        <dbReference type="ARBA" id="ARBA00022729"/>
    </source>
</evidence>
<evidence type="ECO:0000256" key="3">
    <source>
        <dbReference type="ARBA" id="ARBA00022692"/>
    </source>
</evidence>
<keyword evidence="5 8" id="KW-1133">Transmembrane helix</keyword>
<dbReference type="InterPro" id="IPR019008">
    <property type="entry name" value="Beta_sandwich_EMC7"/>
</dbReference>
<dbReference type="Pfam" id="PF09430">
    <property type="entry name" value="EMC7_beta-sandw"/>
    <property type="match status" value="1"/>
</dbReference>
<keyword evidence="3 8" id="KW-0812">Transmembrane</keyword>
<comment type="subcellular location">
    <subcellularLocation>
        <location evidence="1">Membrane</location>
        <topology evidence="1">Single-pass membrane protein</topology>
    </subcellularLocation>
</comment>
<reference evidence="11" key="1">
    <citation type="submission" date="2016-12" db="EMBL/GenBank/DDBJ databases">
        <title>An insight into the sialome and mialome of the sand fly, Nyssomyia neivai.</title>
        <authorList>
            <person name="Sebastian V."/>
            <person name="Goulart T.M."/>
            <person name="Oliveira W."/>
            <person name="Calvo E."/>
            <person name="Oliveira L.F."/>
            <person name="Pinto M.C."/>
            <person name="Rosselino A.M."/>
            <person name="Ribeiro J.M."/>
        </authorList>
    </citation>
    <scope>NUCLEOTIDE SEQUENCE</scope>
</reference>